<reference evidence="2 3" key="1">
    <citation type="submission" date="2019-01" db="EMBL/GenBank/DDBJ databases">
        <title>Novel species of Nocardioides.</title>
        <authorList>
            <person name="Liu Q."/>
            <person name="Xin Y.-H."/>
        </authorList>
    </citation>
    <scope>NUCLEOTIDE SEQUENCE [LARGE SCALE GENOMIC DNA]</scope>
    <source>
        <strain evidence="2 3">CGMCC 4.6882</strain>
    </source>
</reference>
<proteinExistence type="predicted"/>
<accession>A0A4Q2S3G2</accession>
<dbReference type="OrthoDB" id="3783351at2"/>
<comment type="caution">
    <text evidence="2">The sequence shown here is derived from an EMBL/GenBank/DDBJ whole genome shotgun (WGS) entry which is preliminary data.</text>
</comment>
<evidence type="ECO:0000313" key="2">
    <source>
        <dbReference type="EMBL" id="RYB94653.1"/>
    </source>
</evidence>
<gene>
    <name evidence="2" type="ORF">EUA93_10050</name>
</gene>
<dbReference type="Proteomes" id="UP000294071">
    <property type="component" value="Unassembled WGS sequence"/>
</dbReference>
<dbReference type="EMBL" id="SDWT01000001">
    <property type="protein sequence ID" value="RYB94653.1"/>
    <property type="molecule type" value="Genomic_DNA"/>
</dbReference>
<name>A0A4Q2S3G2_9ACTN</name>
<evidence type="ECO:0000313" key="3">
    <source>
        <dbReference type="Proteomes" id="UP000294071"/>
    </source>
</evidence>
<dbReference type="AlphaFoldDB" id="A0A4Q2S3G2"/>
<dbReference type="InterPro" id="IPR006311">
    <property type="entry name" value="TAT_signal"/>
</dbReference>
<dbReference type="PROSITE" id="PS51318">
    <property type="entry name" value="TAT"/>
    <property type="match status" value="1"/>
</dbReference>
<protein>
    <submittedName>
        <fullName evidence="2">Uncharacterized protein</fullName>
    </submittedName>
</protein>
<feature type="chain" id="PRO_5039708162" evidence="1">
    <location>
        <begin position="40"/>
        <end position="234"/>
    </location>
</feature>
<evidence type="ECO:0000256" key="1">
    <source>
        <dbReference type="SAM" id="SignalP"/>
    </source>
</evidence>
<keyword evidence="3" id="KW-1185">Reference proteome</keyword>
<keyword evidence="1" id="KW-0732">Signal</keyword>
<sequence length="234" mass="23570">MSSKATVHEPLRPSRRAMVRGAAWTVPVVAVAATAPAYAASACPTTTLAWSALGNGNVFASTTVGAVTVTLTVSGVTNAANNRTISTTATGAQTSNLRFYSGSANGSSQTATFAFTRTSTGLPVDIKNLSFSFLDVDSGGSGWSDNVVVNTGGFGYTIVSPANVVGDGLAPATAFRAANANTSGNSPGTSTTGNVNVSWAGIVNSVSFTYFQSLAATGSPFIGISNMSFQPVIC</sequence>
<organism evidence="2 3">
    <name type="scientific">Nocardioides oleivorans</name>
    <dbReference type="NCBI Taxonomy" id="273676"/>
    <lineage>
        <taxon>Bacteria</taxon>
        <taxon>Bacillati</taxon>
        <taxon>Actinomycetota</taxon>
        <taxon>Actinomycetes</taxon>
        <taxon>Propionibacteriales</taxon>
        <taxon>Nocardioidaceae</taxon>
        <taxon>Nocardioides</taxon>
    </lineage>
</organism>
<feature type="signal peptide" evidence="1">
    <location>
        <begin position="1"/>
        <end position="39"/>
    </location>
</feature>
<dbReference type="RefSeq" id="WP_129400001.1">
    <property type="nucleotide sequence ID" value="NZ_SDWT01000001.1"/>
</dbReference>